<dbReference type="Pfam" id="PF17834">
    <property type="entry name" value="GHD"/>
    <property type="match status" value="1"/>
</dbReference>
<comment type="similarity">
    <text evidence="1">Belongs to the glycosyl hydrolase 35 family.</text>
</comment>
<dbReference type="PANTHER" id="PTHR23421">
    <property type="entry name" value="BETA-GALACTOSIDASE RELATED"/>
    <property type="match status" value="1"/>
</dbReference>
<feature type="domain" description="Beta-galactosidase beta-sandwich" evidence="2">
    <location>
        <begin position="80"/>
        <end position="124"/>
    </location>
</feature>
<dbReference type="SUPFAM" id="SSF49785">
    <property type="entry name" value="Galactose-binding domain-like"/>
    <property type="match status" value="1"/>
</dbReference>
<dbReference type="EMBL" id="JAMYWD010000005">
    <property type="protein sequence ID" value="KAJ4971434.1"/>
    <property type="molecule type" value="Genomic_DNA"/>
</dbReference>
<comment type="caution">
    <text evidence="3">The sequence shown here is derived from an EMBL/GenBank/DDBJ whole genome shotgun (WGS) entry which is preliminary data.</text>
</comment>
<dbReference type="AlphaFoldDB" id="A0A9Q0KJ33"/>
<dbReference type="GO" id="GO:0004565">
    <property type="term" value="F:beta-galactosidase activity"/>
    <property type="evidence" value="ECO:0007669"/>
    <property type="project" value="UniProtKB-EC"/>
</dbReference>
<dbReference type="OrthoDB" id="1434575at2759"/>
<evidence type="ECO:0000313" key="3">
    <source>
        <dbReference type="EMBL" id="KAJ4971434.1"/>
    </source>
</evidence>
<dbReference type="InterPro" id="IPR041392">
    <property type="entry name" value="GHD"/>
</dbReference>
<dbReference type="InterPro" id="IPR017853">
    <property type="entry name" value="GH"/>
</dbReference>
<evidence type="ECO:0000256" key="1">
    <source>
        <dbReference type="ARBA" id="ARBA00009809"/>
    </source>
</evidence>
<name>A0A9Q0KJ33_9MAGN</name>
<dbReference type="InterPro" id="IPR001944">
    <property type="entry name" value="Glycoside_Hdrlase_35"/>
</dbReference>
<organism evidence="3 4">
    <name type="scientific">Protea cynaroides</name>
    <dbReference type="NCBI Taxonomy" id="273540"/>
    <lineage>
        <taxon>Eukaryota</taxon>
        <taxon>Viridiplantae</taxon>
        <taxon>Streptophyta</taxon>
        <taxon>Embryophyta</taxon>
        <taxon>Tracheophyta</taxon>
        <taxon>Spermatophyta</taxon>
        <taxon>Magnoliopsida</taxon>
        <taxon>Proteales</taxon>
        <taxon>Proteaceae</taxon>
        <taxon>Protea</taxon>
    </lineage>
</organism>
<accession>A0A9Q0KJ33</accession>
<keyword evidence="4" id="KW-1185">Reference proteome</keyword>
<evidence type="ECO:0000259" key="2">
    <source>
        <dbReference type="Pfam" id="PF17834"/>
    </source>
</evidence>
<gene>
    <name evidence="3" type="ORF">NE237_004533</name>
</gene>
<dbReference type="SUPFAM" id="SSF51445">
    <property type="entry name" value="(Trans)glycosidases"/>
    <property type="match status" value="1"/>
</dbReference>
<dbReference type="InterPro" id="IPR008979">
    <property type="entry name" value="Galactose-bd-like_sf"/>
</dbReference>
<protein>
    <recommendedName>
        <fullName evidence="2">Beta-galactosidase beta-sandwich domain-containing protein</fullName>
    </recommendedName>
</protein>
<sequence>MVVGLGTGVPWVRCKEEDAPDPLKNTCNGYYCDIFTPNKPYKPTMWTEAWSGWYTEFSGTVHHRPVQDLAFAVARFIRNGAFITNNDPNSVAGVMFNNMQYNQPPWSISILPDCKNAVLNTTKVELLSWEIYDEDVSSLDDNSVMTAVGLLEQINVTRDTSDYLWYITSVEVGSQESFLHGGGQPTLIVQSTGHALHVFIIGQISGSAFGSRRNRRFRFTRMINNLRARTN</sequence>
<evidence type="ECO:0000313" key="4">
    <source>
        <dbReference type="Proteomes" id="UP001141806"/>
    </source>
</evidence>
<dbReference type="Proteomes" id="UP001141806">
    <property type="component" value="Unassembled WGS sequence"/>
</dbReference>
<reference evidence="3" key="1">
    <citation type="journal article" date="2023" name="Plant J.">
        <title>The genome of the king protea, Protea cynaroides.</title>
        <authorList>
            <person name="Chang J."/>
            <person name="Duong T.A."/>
            <person name="Schoeman C."/>
            <person name="Ma X."/>
            <person name="Roodt D."/>
            <person name="Barker N."/>
            <person name="Li Z."/>
            <person name="Van de Peer Y."/>
            <person name="Mizrachi E."/>
        </authorList>
    </citation>
    <scope>NUCLEOTIDE SEQUENCE</scope>
    <source>
        <tissue evidence="3">Young leaves</tissue>
    </source>
</reference>
<dbReference type="GO" id="GO:0005975">
    <property type="term" value="P:carbohydrate metabolic process"/>
    <property type="evidence" value="ECO:0007669"/>
    <property type="project" value="InterPro"/>
</dbReference>
<proteinExistence type="inferred from homology"/>
<dbReference type="Gene3D" id="3.20.20.80">
    <property type="entry name" value="Glycosidases"/>
    <property type="match status" value="1"/>
</dbReference>